<evidence type="ECO:0000256" key="7">
    <source>
        <dbReference type="ARBA" id="ARBA00023136"/>
    </source>
</evidence>
<dbReference type="Pfam" id="PF03033">
    <property type="entry name" value="Glyco_transf_28"/>
    <property type="match status" value="1"/>
</dbReference>
<dbReference type="PANTHER" id="PTHR21015:SF22">
    <property type="entry name" value="GLYCOSYLTRANSFERASE"/>
    <property type="match status" value="1"/>
</dbReference>
<dbReference type="GO" id="GO:0050511">
    <property type="term" value="F:undecaprenyldiphospho-muramoylpentapeptide beta-N-acetylglucosaminyltransferase activity"/>
    <property type="evidence" value="ECO:0007669"/>
    <property type="project" value="UniProtKB-UniRule"/>
</dbReference>
<evidence type="ECO:0000256" key="10">
    <source>
        <dbReference type="HAMAP-Rule" id="MF_00033"/>
    </source>
</evidence>
<keyword evidence="8 10" id="KW-0131">Cell cycle</keyword>
<dbReference type="SUPFAM" id="SSF53756">
    <property type="entry name" value="UDP-Glycosyltransferase/glycogen phosphorylase"/>
    <property type="match status" value="1"/>
</dbReference>
<evidence type="ECO:0000256" key="3">
    <source>
        <dbReference type="ARBA" id="ARBA00022676"/>
    </source>
</evidence>
<dbReference type="Pfam" id="PF04101">
    <property type="entry name" value="Glyco_tran_28_C"/>
    <property type="match status" value="1"/>
</dbReference>
<dbReference type="PANTHER" id="PTHR21015">
    <property type="entry name" value="UDP-N-ACETYLGLUCOSAMINE--N-ACETYLMURAMYL-(PENTAPEPTIDE) PYROPHOSPHORYL-UNDECAPRENOL N-ACETYLGLUCOSAMINE TRANSFERASE 1"/>
    <property type="match status" value="1"/>
</dbReference>
<keyword evidence="14" id="KW-1185">Reference proteome</keyword>
<comment type="caution">
    <text evidence="10">Lacks conserved residue(s) required for the propagation of feature annotation.</text>
</comment>
<comment type="function">
    <text evidence="10">Cell wall formation. Catalyzes the transfer of a GlcNAc subunit on undecaprenyl-pyrophosphoryl-MurNAc-pentapeptide (lipid intermediate I) to form undecaprenyl-pyrophosphoryl-MurNAc-(pentapeptide)GlcNAc (lipid intermediate II).</text>
</comment>
<keyword evidence="7 10" id="KW-0472">Membrane</keyword>
<proteinExistence type="inferred from homology"/>
<dbReference type="GO" id="GO:0005975">
    <property type="term" value="P:carbohydrate metabolic process"/>
    <property type="evidence" value="ECO:0007669"/>
    <property type="project" value="InterPro"/>
</dbReference>
<organism evidence="13 14">
    <name type="scientific">Psychromicrobium lacuslunae</name>
    <dbReference type="NCBI Taxonomy" id="1618207"/>
    <lineage>
        <taxon>Bacteria</taxon>
        <taxon>Bacillati</taxon>
        <taxon>Actinomycetota</taxon>
        <taxon>Actinomycetes</taxon>
        <taxon>Micrococcales</taxon>
        <taxon>Micrococcaceae</taxon>
        <taxon>Psychromicrobium</taxon>
    </lineage>
</organism>
<dbReference type="CDD" id="cd03785">
    <property type="entry name" value="GT28_MurG"/>
    <property type="match status" value="1"/>
</dbReference>
<dbReference type="Proteomes" id="UP000061839">
    <property type="component" value="Chromosome"/>
</dbReference>
<dbReference type="GO" id="GO:0009252">
    <property type="term" value="P:peptidoglycan biosynthetic process"/>
    <property type="evidence" value="ECO:0007669"/>
    <property type="project" value="UniProtKB-UniRule"/>
</dbReference>
<dbReference type="PATRIC" id="fig|1618207.4.peg.586"/>
<protein>
    <recommendedName>
        <fullName evidence="10">UDP-N-acetylglucosamine--N-acetylmuramyl-(pentapeptide) pyrophosphoryl-undecaprenol N-acetylglucosamine transferase</fullName>
        <ecNumber evidence="10">2.4.1.227</ecNumber>
    </recommendedName>
    <alternativeName>
        <fullName evidence="10">Undecaprenyl-PP-MurNAc-pentapeptide-UDPGlcNAc GlcNAc transferase</fullName>
    </alternativeName>
</protein>
<keyword evidence="5 10" id="KW-0133">Cell shape</keyword>
<keyword evidence="9 10" id="KW-0961">Cell wall biogenesis/degradation</keyword>
<reference evidence="13 14" key="1">
    <citation type="journal article" date="2015" name="Genome Announc.">
        <title>Complete Genome Sequencing of Protease-Producing Novel Arthrobacter sp. Strain IHBB 11108 Using PacBio Single-Molecule Real-Time Sequencing Technology.</title>
        <authorList>
            <person name="Kiran S."/>
            <person name="Swarnkar M.K."/>
            <person name="Pal M."/>
            <person name="Thakur R."/>
            <person name="Tewari R."/>
            <person name="Singh A.K."/>
            <person name="Gulati A."/>
        </authorList>
    </citation>
    <scope>NUCLEOTIDE SEQUENCE [LARGE SCALE GENOMIC DNA]</scope>
    <source>
        <strain evidence="13 14">IHBB 11108</strain>
    </source>
</reference>
<dbReference type="HAMAP" id="MF_00033">
    <property type="entry name" value="MurG"/>
    <property type="match status" value="1"/>
</dbReference>
<feature type="binding site" evidence="10">
    <location>
        <begin position="16"/>
        <end position="18"/>
    </location>
    <ligand>
        <name>UDP-N-acetyl-alpha-D-glucosamine</name>
        <dbReference type="ChEBI" id="CHEBI:57705"/>
    </ligand>
</feature>
<dbReference type="KEGG" id="ari:UM93_02865"/>
<dbReference type="Gene3D" id="3.40.50.2000">
    <property type="entry name" value="Glycogen Phosphorylase B"/>
    <property type="match status" value="2"/>
</dbReference>
<dbReference type="NCBIfam" id="TIGR01133">
    <property type="entry name" value="murG"/>
    <property type="match status" value="1"/>
</dbReference>
<feature type="domain" description="Glycosyl transferase family 28 C-terminal" evidence="12">
    <location>
        <begin position="200"/>
        <end position="361"/>
    </location>
</feature>
<evidence type="ECO:0000256" key="4">
    <source>
        <dbReference type="ARBA" id="ARBA00022679"/>
    </source>
</evidence>
<feature type="binding site" evidence="10">
    <location>
        <position position="303"/>
    </location>
    <ligand>
        <name>UDP-N-acetyl-alpha-D-glucosamine</name>
        <dbReference type="ChEBI" id="CHEBI:57705"/>
    </ligand>
</feature>
<accession>A0A0D4BWL7</accession>
<feature type="binding site" evidence="10">
    <location>
        <position position="206"/>
    </location>
    <ligand>
        <name>UDP-N-acetyl-alpha-D-glucosamine</name>
        <dbReference type="ChEBI" id="CHEBI:57705"/>
    </ligand>
</feature>
<dbReference type="RefSeq" id="WP_045073532.1">
    <property type="nucleotide sequence ID" value="NZ_CP011005.1"/>
</dbReference>
<evidence type="ECO:0000256" key="8">
    <source>
        <dbReference type="ARBA" id="ARBA00023306"/>
    </source>
</evidence>
<keyword evidence="6 10" id="KW-0573">Peptidoglycan synthesis</keyword>
<dbReference type="AlphaFoldDB" id="A0A0D4BWL7"/>
<evidence type="ECO:0000259" key="11">
    <source>
        <dbReference type="Pfam" id="PF03033"/>
    </source>
</evidence>
<dbReference type="EMBL" id="CP011005">
    <property type="protein sequence ID" value="AJT40718.1"/>
    <property type="molecule type" value="Genomic_DNA"/>
</dbReference>
<dbReference type="STRING" id="1618207.UM93_02865"/>
<dbReference type="UniPathway" id="UPA00219"/>
<evidence type="ECO:0000256" key="9">
    <source>
        <dbReference type="ARBA" id="ARBA00023316"/>
    </source>
</evidence>
<evidence type="ECO:0000259" key="12">
    <source>
        <dbReference type="Pfam" id="PF04101"/>
    </source>
</evidence>
<evidence type="ECO:0000256" key="6">
    <source>
        <dbReference type="ARBA" id="ARBA00022984"/>
    </source>
</evidence>
<evidence type="ECO:0000313" key="13">
    <source>
        <dbReference type="EMBL" id="AJT40718.1"/>
    </source>
</evidence>
<feature type="binding site" evidence="10">
    <location>
        <position position="167"/>
    </location>
    <ligand>
        <name>UDP-N-acetyl-alpha-D-glucosamine</name>
        <dbReference type="ChEBI" id="CHEBI:57705"/>
    </ligand>
</feature>
<dbReference type="OrthoDB" id="9808936at2"/>
<dbReference type="EC" id="2.4.1.227" evidence="10"/>
<keyword evidence="3 10" id="KW-0328">Glycosyltransferase</keyword>
<dbReference type="InterPro" id="IPR004276">
    <property type="entry name" value="GlycoTrans_28_N"/>
</dbReference>
<comment type="subcellular location">
    <subcellularLocation>
        <location evidence="10">Cell membrane</location>
        <topology evidence="10">Peripheral membrane protein</topology>
        <orientation evidence="10">Cytoplasmic side</orientation>
    </subcellularLocation>
</comment>
<feature type="domain" description="Glycosyltransferase family 28 N-terminal" evidence="11">
    <location>
        <begin position="9"/>
        <end position="142"/>
    </location>
</feature>
<name>A0A0D4BWL7_9MICC</name>
<feature type="binding site" evidence="10">
    <location>
        <position position="130"/>
    </location>
    <ligand>
        <name>UDP-N-acetyl-alpha-D-glucosamine</name>
        <dbReference type="ChEBI" id="CHEBI:57705"/>
    </ligand>
</feature>
<dbReference type="GO" id="GO:0051991">
    <property type="term" value="F:UDP-N-acetyl-D-glucosamine:N-acetylmuramoyl-L-alanyl-D-glutamyl-meso-2,6-diaminopimelyl-D-alanyl-D-alanine-diphosphoundecaprenol 4-beta-N-acetylglucosaminlytransferase activity"/>
    <property type="evidence" value="ECO:0007669"/>
    <property type="project" value="RHEA"/>
</dbReference>
<sequence>MSSEHPLSVVLAGGGSAGHVSPLLAIAAALRDRHAEVELLAVGTKEGLETRLVPAAGVELTLIDRVPLPRRPSLAALKFPTRMRKAIRDSERILIEAKADVLLGVGGFVCTPMYVAAKKAGIPIVIHEANLRPGLANRLGARSTSWIGTAFEGTKLKAARWVGMPIRRQIAQLERAVRPGGSAQRQAKTELGFDADRPLLVVTGGSLGAQRINQALVDSLPALTEAAIQVLHITGRGKQVREASGQLVAAAGYQQIEYLDGMEDAYAAADLLICRAGAGTVSEVAAVGVPAVFVPLPVGNGEQALNAATLVDRQAALSVADKDFTPEWLRQHVLPLVTDPARLEELARRAAQLGIRDAAEKMAEMIVQAVR</sequence>
<keyword evidence="1 10" id="KW-1003">Cell membrane</keyword>
<dbReference type="InterPro" id="IPR007235">
    <property type="entry name" value="Glyco_trans_28_C"/>
</dbReference>
<comment type="similarity">
    <text evidence="10">Belongs to the glycosyltransferase 28 family. MurG subfamily.</text>
</comment>
<dbReference type="GO" id="GO:0071555">
    <property type="term" value="P:cell wall organization"/>
    <property type="evidence" value="ECO:0007669"/>
    <property type="project" value="UniProtKB-KW"/>
</dbReference>
<keyword evidence="4 10" id="KW-0808">Transferase</keyword>
<keyword evidence="2 10" id="KW-0132">Cell division</keyword>
<comment type="catalytic activity">
    <reaction evidence="10">
        <text>di-trans,octa-cis-undecaprenyl diphospho-N-acetyl-alpha-D-muramoyl-L-alanyl-D-glutamyl-meso-2,6-diaminopimeloyl-D-alanyl-D-alanine + UDP-N-acetyl-alpha-D-glucosamine = di-trans,octa-cis-undecaprenyl diphospho-[N-acetyl-alpha-D-glucosaminyl-(1-&gt;4)]-N-acetyl-alpha-D-muramoyl-L-alanyl-D-glutamyl-meso-2,6-diaminopimeloyl-D-alanyl-D-alanine + UDP + H(+)</text>
        <dbReference type="Rhea" id="RHEA:31227"/>
        <dbReference type="ChEBI" id="CHEBI:15378"/>
        <dbReference type="ChEBI" id="CHEBI:57705"/>
        <dbReference type="ChEBI" id="CHEBI:58223"/>
        <dbReference type="ChEBI" id="CHEBI:61387"/>
        <dbReference type="ChEBI" id="CHEBI:61388"/>
        <dbReference type="EC" id="2.4.1.227"/>
    </reaction>
</comment>
<dbReference type="GO" id="GO:0005886">
    <property type="term" value="C:plasma membrane"/>
    <property type="evidence" value="ECO:0007669"/>
    <property type="project" value="UniProtKB-SubCell"/>
</dbReference>
<dbReference type="HOGENOM" id="CLU_037404_1_0_11"/>
<dbReference type="GO" id="GO:0008360">
    <property type="term" value="P:regulation of cell shape"/>
    <property type="evidence" value="ECO:0007669"/>
    <property type="project" value="UniProtKB-KW"/>
</dbReference>
<evidence type="ECO:0000256" key="5">
    <source>
        <dbReference type="ARBA" id="ARBA00022960"/>
    </source>
</evidence>
<evidence type="ECO:0000313" key="14">
    <source>
        <dbReference type="Proteomes" id="UP000061839"/>
    </source>
</evidence>
<comment type="pathway">
    <text evidence="10">Cell wall biogenesis; peptidoglycan biosynthesis.</text>
</comment>
<dbReference type="GO" id="GO:0051301">
    <property type="term" value="P:cell division"/>
    <property type="evidence" value="ECO:0007669"/>
    <property type="project" value="UniProtKB-KW"/>
</dbReference>
<evidence type="ECO:0000256" key="1">
    <source>
        <dbReference type="ARBA" id="ARBA00022475"/>
    </source>
</evidence>
<gene>
    <name evidence="10" type="primary">murG</name>
    <name evidence="13" type="ORF">UM93_02865</name>
</gene>
<evidence type="ECO:0000256" key="2">
    <source>
        <dbReference type="ARBA" id="ARBA00022618"/>
    </source>
</evidence>
<dbReference type="InterPro" id="IPR006009">
    <property type="entry name" value="GlcNAc_MurG"/>
</dbReference>